<protein>
    <submittedName>
        <fullName evidence="2">Uncharacterized protein</fullName>
    </submittedName>
</protein>
<evidence type="ECO:0000256" key="1">
    <source>
        <dbReference type="SAM" id="MobiDB-lite"/>
    </source>
</evidence>
<sequence length="369" mass="41579">MYDIKFDTAPQEMDIRGSFVFAADMTSTVVNRFYVDNSIFIGCSFEECTLEDVTISNCVFVGATFVRCKFSDVIWQNVRKVDTVTTGKDLTKHSEVLSTSPKEISNPEWLPTLLSLNDPLTDWKFASERKKSSDGEQAKSTEAASPSPSASQEESSERSPASRPSTPPDAEQDGYVMPEPETMSHGAATDPPPLATPKPFTIMTRAACEKWFNEKNLWGYRMSNEARNMVRRSRGKAFPFMHLPAHLRIKVYNSLLCPSDIVIVDRPQEYLGPAALNGQLQYKMWNKFCGKERAWSTTYLITSSDGPDNSTMIETAILRTSKRVYNESVPRLYDRKIVFNCSAEGALSWMHDVSINLSKITTLVFTYRV</sequence>
<feature type="compositionally biased region" description="Basic and acidic residues" evidence="1">
    <location>
        <begin position="128"/>
        <end position="139"/>
    </location>
</feature>
<feature type="region of interest" description="Disordered" evidence="1">
    <location>
        <begin position="128"/>
        <end position="195"/>
    </location>
</feature>
<organism evidence="2 3">
    <name type="scientific">Pseudocercospora fuligena</name>
    <dbReference type="NCBI Taxonomy" id="685502"/>
    <lineage>
        <taxon>Eukaryota</taxon>
        <taxon>Fungi</taxon>
        <taxon>Dikarya</taxon>
        <taxon>Ascomycota</taxon>
        <taxon>Pezizomycotina</taxon>
        <taxon>Dothideomycetes</taxon>
        <taxon>Dothideomycetidae</taxon>
        <taxon>Mycosphaerellales</taxon>
        <taxon>Mycosphaerellaceae</taxon>
        <taxon>Pseudocercospora</taxon>
    </lineage>
</organism>
<accession>A0A8H6VBU8</accession>
<dbReference type="Proteomes" id="UP000660729">
    <property type="component" value="Unassembled WGS sequence"/>
</dbReference>
<dbReference type="OrthoDB" id="10632923at2759"/>
<dbReference type="EMBL" id="JABCIY010000251">
    <property type="protein sequence ID" value="KAF7186523.1"/>
    <property type="molecule type" value="Genomic_DNA"/>
</dbReference>
<evidence type="ECO:0000313" key="2">
    <source>
        <dbReference type="EMBL" id="KAF7186523.1"/>
    </source>
</evidence>
<proteinExistence type="predicted"/>
<evidence type="ECO:0000313" key="3">
    <source>
        <dbReference type="Proteomes" id="UP000660729"/>
    </source>
</evidence>
<feature type="compositionally biased region" description="Low complexity" evidence="1">
    <location>
        <begin position="140"/>
        <end position="164"/>
    </location>
</feature>
<dbReference type="SUPFAM" id="SSF141571">
    <property type="entry name" value="Pentapeptide repeat-like"/>
    <property type="match status" value="1"/>
</dbReference>
<comment type="caution">
    <text evidence="2">The sequence shown here is derived from an EMBL/GenBank/DDBJ whole genome shotgun (WGS) entry which is preliminary data.</text>
</comment>
<gene>
    <name evidence="2" type="ORF">HII31_12081</name>
</gene>
<dbReference type="AlphaFoldDB" id="A0A8H6VBU8"/>
<name>A0A8H6VBU8_9PEZI</name>
<dbReference type="Gene3D" id="2.160.20.80">
    <property type="entry name" value="E3 ubiquitin-protein ligase SopA"/>
    <property type="match status" value="1"/>
</dbReference>
<reference evidence="2" key="1">
    <citation type="submission" date="2020-04" db="EMBL/GenBank/DDBJ databases">
        <title>Draft genome resource of the tomato pathogen Pseudocercospora fuligena.</title>
        <authorList>
            <person name="Zaccaron A."/>
        </authorList>
    </citation>
    <scope>NUCLEOTIDE SEQUENCE</scope>
    <source>
        <strain evidence="2">PF001</strain>
    </source>
</reference>
<keyword evidence="3" id="KW-1185">Reference proteome</keyword>